<keyword evidence="2" id="KW-1185">Reference proteome</keyword>
<organism evidence="1 2">
    <name type="scientific">Sorghum bicolor</name>
    <name type="common">Sorghum</name>
    <name type="synonym">Sorghum vulgare</name>
    <dbReference type="NCBI Taxonomy" id="4558"/>
    <lineage>
        <taxon>Eukaryota</taxon>
        <taxon>Viridiplantae</taxon>
        <taxon>Streptophyta</taxon>
        <taxon>Embryophyta</taxon>
        <taxon>Tracheophyta</taxon>
        <taxon>Spermatophyta</taxon>
        <taxon>Magnoliopsida</taxon>
        <taxon>Liliopsida</taxon>
        <taxon>Poales</taxon>
        <taxon>Poaceae</taxon>
        <taxon>PACMAD clade</taxon>
        <taxon>Panicoideae</taxon>
        <taxon>Andropogonodae</taxon>
        <taxon>Andropogoneae</taxon>
        <taxon>Sorghinae</taxon>
        <taxon>Sorghum</taxon>
    </lineage>
</organism>
<dbReference type="Proteomes" id="UP000000768">
    <property type="component" value="Chromosome 9"/>
</dbReference>
<accession>A0A1Z5R2X3</accession>
<reference evidence="2" key="2">
    <citation type="journal article" date="2018" name="Plant J.">
        <title>The Sorghum bicolor reference genome: improved assembly, gene annotations, a transcriptome atlas, and signatures of genome organization.</title>
        <authorList>
            <person name="McCormick R.F."/>
            <person name="Truong S.K."/>
            <person name="Sreedasyam A."/>
            <person name="Jenkins J."/>
            <person name="Shu S."/>
            <person name="Sims D."/>
            <person name="Kennedy M."/>
            <person name="Amirebrahimi M."/>
            <person name="Weers B.D."/>
            <person name="McKinley B."/>
            <person name="Mattison A."/>
            <person name="Morishige D.T."/>
            <person name="Grimwood J."/>
            <person name="Schmutz J."/>
            <person name="Mullet J.E."/>
        </authorList>
    </citation>
    <scope>NUCLEOTIDE SEQUENCE [LARGE SCALE GENOMIC DNA]</scope>
    <source>
        <strain evidence="2">cv. BTx623</strain>
    </source>
</reference>
<evidence type="ECO:0000313" key="2">
    <source>
        <dbReference type="Proteomes" id="UP000000768"/>
    </source>
</evidence>
<dbReference type="AlphaFoldDB" id="A0A1Z5R2X3"/>
<dbReference type="EMBL" id="CM000768">
    <property type="protein sequence ID" value="OQU77879.1"/>
    <property type="molecule type" value="Genomic_DNA"/>
</dbReference>
<name>A0A1Z5R2X3_SORBI</name>
<gene>
    <name evidence="1" type="ORF">SORBI_3009G116832</name>
</gene>
<sequence length="101" mass="12113">MKVVPCSFYQKIVSCEKKEHRHLFSTWHIWQHSHGPHLYSSHFKQAAAQPEPIRKPRQLEKSARKQNGELDTHAYIYAPHEYIYALKEEICQVRINTKSRW</sequence>
<protein>
    <submittedName>
        <fullName evidence="1">Uncharacterized protein</fullName>
    </submittedName>
</protein>
<dbReference type="Gramene" id="OQU77879">
    <property type="protein sequence ID" value="OQU77879"/>
    <property type="gene ID" value="SORBI_3009G116832"/>
</dbReference>
<dbReference type="InParanoid" id="A0A1Z5R2X3"/>
<proteinExistence type="predicted"/>
<reference evidence="1 2" key="1">
    <citation type="journal article" date="2009" name="Nature">
        <title>The Sorghum bicolor genome and the diversification of grasses.</title>
        <authorList>
            <person name="Paterson A.H."/>
            <person name="Bowers J.E."/>
            <person name="Bruggmann R."/>
            <person name="Dubchak I."/>
            <person name="Grimwood J."/>
            <person name="Gundlach H."/>
            <person name="Haberer G."/>
            <person name="Hellsten U."/>
            <person name="Mitros T."/>
            <person name="Poliakov A."/>
            <person name="Schmutz J."/>
            <person name="Spannagl M."/>
            <person name="Tang H."/>
            <person name="Wang X."/>
            <person name="Wicker T."/>
            <person name="Bharti A.K."/>
            <person name="Chapman J."/>
            <person name="Feltus F.A."/>
            <person name="Gowik U."/>
            <person name="Grigoriev I.V."/>
            <person name="Lyons E."/>
            <person name="Maher C.A."/>
            <person name="Martis M."/>
            <person name="Narechania A."/>
            <person name="Otillar R.P."/>
            <person name="Penning B.W."/>
            <person name="Salamov A.A."/>
            <person name="Wang Y."/>
            <person name="Zhang L."/>
            <person name="Carpita N.C."/>
            <person name="Freeling M."/>
            <person name="Gingle A.R."/>
            <person name="Hash C.T."/>
            <person name="Keller B."/>
            <person name="Klein P."/>
            <person name="Kresovich S."/>
            <person name="McCann M.C."/>
            <person name="Ming R."/>
            <person name="Peterson D.G."/>
            <person name="Mehboob-ur-Rahman"/>
            <person name="Ware D."/>
            <person name="Westhoff P."/>
            <person name="Mayer K.F."/>
            <person name="Messing J."/>
            <person name="Rokhsar D.S."/>
        </authorList>
    </citation>
    <scope>NUCLEOTIDE SEQUENCE [LARGE SCALE GENOMIC DNA]</scope>
    <source>
        <strain evidence="2">cv. BTx623</strain>
    </source>
</reference>
<evidence type="ECO:0000313" key="1">
    <source>
        <dbReference type="EMBL" id="OQU77879.1"/>
    </source>
</evidence>